<dbReference type="KEGG" id="salh:HMF8227_02369"/>
<keyword evidence="2" id="KW-1133">Transmembrane helix</keyword>
<dbReference type="RefSeq" id="WP_204101058.1">
    <property type="nucleotide sequence ID" value="NZ_CP029347.1"/>
</dbReference>
<evidence type="ECO:0000313" key="3">
    <source>
        <dbReference type="EMBL" id="AWL12821.1"/>
    </source>
</evidence>
<dbReference type="EMBL" id="CP029347">
    <property type="protein sequence ID" value="AWL12821.1"/>
    <property type="molecule type" value="Genomic_DNA"/>
</dbReference>
<feature type="coiled-coil region" evidence="1">
    <location>
        <begin position="80"/>
        <end position="129"/>
    </location>
</feature>
<accession>A0A2S2E586</accession>
<name>A0A2S2E586_9ALTE</name>
<evidence type="ECO:0000313" key="4">
    <source>
        <dbReference type="Proteomes" id="UP000245728"/>
    </source>
</evidence>
<keyword evidence="1" id="KW-0175">Coiled coil</keyword>
<evidence type="ECO:0000256" key="1">
    <source>
        <dbReference type="SAM" id="Coils"/>
    </source>
</evidence>
<protein>
    <submittedName>
        <fullName evidence="3">Uncharacterized protein</fullName>
    </submittedName>
</protein>
<keyword evidence="4" id="KW-1185">Reference proteome</keyword>
<organism evidence="3 4">
    <name type="scientific">Saliniradius amylolyticus</name>
    <dbReference type="NCBI Taxonomy" id="2183582"/>
    <lineage>
        <taxon>Bacteria</taxon>
        <taxon>Pseudomonadati</taxon>
        <taxon>Pseudomonadota</taxon>
        <taxon>Gammaproteobacteria</taxon>
        <taxon>Alteromonadales</taxon>
        <taxon>Alteromonadaceae</taxon>
        <taxon>Saliniradius</taxon>
    </lineage>
</organism>
<keyword evidence="2" id="KW-0472">Membrane</keyword>
<dbReference type="Proteomes" id="UP000245728">
    <property type="component" value="Chromosome"/>
</dbReference>
<proteinExistence type="predicted"/>
<keyword evidence="2" id="KW-0812">Transmembrane</keyword>
<feature type="transmembrane region" description="Helical" evidence="2">
    <location>
        <begin position="130"/>
        <end position="154"/>
    </location>
</feature>
<evidence type="ECO:0000256" key="2">
    <source>
        <dbReference type="SAM" id="Phobius"/>
    </source>
</evidence>
<gene>
    <name evidence="3" type="ORF">HMF8227_02369</name>
</gene>
<reference evidence="3 4" key="1">
    <citation type="submission" date="2018-05" db="EMBL/GenBank/DDBJ databases">
        <title>Salinimonas sp. HMF8227 Genome sequencing and assembly.</title>
        <authorList>
            <person name="Kang H."/>
            <person name="Kang J."/>
            <person name="Cha I."/>
            <person name="Kim H."/>
            <person name="Joh K."/>
        </authorList>
    </citation>
    <scope>NUCLEOTIDE SEQUENCE [LARGE SCALE GENOMIC DNA]</scope>
    <source>
        <strain evidence="3 4">HMF8227</strain>
    </source>
</reference>
<sequence>MGKKWVFEELVKDDKDSVGLIAYALYKREKHVLASGLREDGHDEDEIQAQTATFHDQAVSSDRINSYREQATTYLNRIINEVEENKEKEHKEQLEKLNKTHKRELTKERQKLIKQMKDFQSANQTFQQRLIHWLFSGIPAMFSSILLTCLVLGASMMMVSESKRQEIFVSVVSQYFAVDESEVKNTSKSED</sequence>
<dbReference type="AlphaFoldDB" id="A0A2S2E586"/>